<evidence type="ECO:0000313" key="1">
    <source>
        <dbReference type="EMBL" id="KAJ2801138.1"/>
    </source>
</evidence>
<name>A0ACC1L5R6_9FUNG</name>
<keyword evidence="2" id="KW-1185">Reference proteome</keyword>
<protein>
    <submittedName>
        <fullName evidence="1">Uncharacterized protein</fullName>
    </submittedName>
</protein>
<gene>
    <name evidence="1" type="ORF">H4R21_002902</name>
</gene>
<dbReference type="EMBL" id="JANBUN010000826">
    <property type="protein sequence ID" value="KAJ2801138.1"/>
    <property type="molecule type" value="Genomic_DNA"/>
</dbReference>
<comment type="caution">
    <text evidence="1">The sequence shown here is derived from an EMBL/GenBank/DDBJ whole genome shotgun (WGS) entry which is preliminary data.</text>
</comment>
<organism evidence="1 2">
    <name type="scientific">Coemansia helicoidea</name>
    <dbReference type="NCBI Taxonomy" id="1286919"/>
    <lineage>
        <taxon>Eukaryota</taxon>
        <taxon>Fungi</taxon>
        <taxon>Fungi incertae sedis</taxon>
        <taxon>Zoopagomycota</taxon>
        <taxon>Kickxellomycotina</taxon>
        <taxon>Kickxellomycetes</taxon>
        <taxon>Kickxellales</taxon>
        <taxon>Kickxellaceae</taxon>
        <taxon>Coemansia</taxon>
    </lineage>
</organism>
<proteinExistence type="predicted"/>
<dbReference type="Proteomes" id="UP001140087">
    <property type="component" value="Unassembled WGS sequence"/>
</dbReference>
<sequence length="391" mass="40381">MADAALRASRLAGPGIATAIDAYFAAGAPAAAPPPRDVRLAHEVLRSCRALAAGLDQIRPGAARSALLDPCRPELDDVESSVAGMLRALRAPGSGSAGRPAHGPTDCPAHDPAGHECLFCASRRATRALRACIASLAASAQTGDVDSATLRAVTAALAATTTEAEQARRDLTATGSVWDTDSSRRAVEEALAAASALAESLRQFAQTARQDRPAARPQLAHCPPVPSPLSAGSGPAHHRRWVSEDIEGGDSGIQHSRNCSDSHIPAGSPRKSALSLRKPDRPPAAAAAPSDHTERSKQVRFQAAAEPGVDQASLAELLQLLSRLEAAIAALAAAHRQRSGACAPAAKNLVAAFVQISRLSSASGLVRHYGRAALAHFKTTTQAVKLLLLIT</sequence>
<accession>A0ACC1L5R6</accession>
<evidence type="ECO:0000313" key="2">
    <source>
        <dbReference type="Proteomes" id="UP001140087"/>
    </source>
</evidence>
<reference evidence="1" key="1">
    <citation type="submission" date="2022-07" db="EMBL/GenBank/DDBJ databases">
        <title>Phylogenomic reconstructions and comparative analyses of Kickxellomycotina fungi.</title>
        <authorList>
            <person name="Reynolds N.K."/>
            <person name="Stajich J.E."/>
            <person name="Barry K."/>
            <person name="Grigoriev I.V."/>
            <person name="Crous P."/>
            <person name="Smith M.E."/>
        </authorList>
    </citation>
    <scope>NUCLEOTIDE SEQUENCE</scope>
    <source>
        <strain evidence="1">BCRC 34780</strain>
    </source>
</reference>